<dbReference type="EMBL" id="JADRCR010000012">
    <property type="protein sequence ID" value="MBK5145559.1"/>
    <property type="molecule type" value="Genomic_DNA"/>
</dbReference>
<reference evidence="1 2" key="1">
    <citation type="submission" date="2020-11" db="EMBL/GenBank/DDBJ databases">
        <title>Insectihabitans protaetiae gen. nov. sp. nov. and Insectihabitans allomyrinae sp. nov., isolated from larvae of Protaetia brevitarsis seulensis and Allomyrina dichotoma, respectively.</title>
        <authorList>
            <person name="Lee S.D."/>
            <person name="Byeon Y.-S."/>
            <person name="Kim S.-M."/>
            <person name="Yang H.L."/>
            <person name="Kim I.S."/>
        </authorList>
    </citation>
    <scope>NUCLEOTIDE SEQUENCE [LARGE SCALE GENOMIC DNA]</scope>
    <source>
        <strain evidence="1 2">BWR-B9</strain>
    </source>
</reference>
<dbReference type="NCBIfam" id="NF010267">
    <property type="entry name" value="PRK13713.1"/>
    <property type="match status" value="1"/>
</dbReference>
<keyword evidence="2" id="KW-1185">Reference proteome</keyword>
<evidence type="ECO:0000313" key="1">
    <source>
        <dbReference type="EMBL" id="MBK5145559.1"/>
    </source>
</evidence>
<dbReference type="Proteomes" id="UP001296921">
    <property type="component" value="Unassembled WGS sequence"/>
</dbReference>
<name>A0ABS1IUX4_9GAMM</name>
<evidence type="ECO:0000313" key="2">
    <source>
        <dbReference type="Proteomes" id="UP001296921"/>
    </source>
</evidence>
<organism evidence="1 2">
    <name type="scientific">Limnobaculum allomyrinae</name>
    <dbReference type="NCBI Taxonomy" id="2791986"/>
    <lineage>
        <taxon>Bacteria</taxon>
        <taxon>Pseudomonadati</taxon>
        <taxon>Pseudomonadota</taxon>
        <taxon>Gammaproteobacteria</taxon>
        <taxon>Enterobacterales</taxon>
        <taxon>Budviciaceae</taxon>
        <taxon>Limnobaculum</taxon>
    </lineage>
</organism>
<sequence length="128" mass="14761">MPKIQVFVTNEMYSKILSRVERKLEEGATERDANKSSEASKLIELGLRVQELQESRKESGFNQMEFNKEILRQLSITNASAQKILAISSNNEEIKGMSKFEFSLMMQEIKKYTDDMVGHFFAIEEGEE</sequence>
<proteinExistence type="predicted"/>
<dbReference type="Pfam" id="PF05261">
    <property type="entry name" value="Tra_M"/>
    <property type="match status" value="1"/>
</dbReference>
<gene>
    <name evidence="1" type="primary">traM</name>
    <name evidence="1" type="ORF">I2494_17915</name>
</gene>
<comment type="caution">
    <text evidence="1">The sequence shown here is derived from an EMBL/GenBank/DDBJ whole genome shotgun (WGS) entry which is preliminary data.</text>
</comment>
<accession>A0ABS1IUX4</accession>
<dbReference type="RefSeq" id="WP_218468439.1">
    <property type="nucleotide sequence ID" value="NZ_JADRCR010000012.1"/>
</dbReference>
<dbReference type="InterPro" id="IPR007925">
    <property type="entry name" value="TRelaxosome_TraM"/>
</dbReference>
<protein>
    <submittedName>
        <fullName evidence="1">Relaxosome protein TraM</fullName>
    </submittedName>
</protein>